<dbReference type="Gene3D" id="3.30.559.10">
    <property type="entry name" value="Chloramphenicol acetyltransferase-like domain"/>
    <property type="match status" value="1"/>
</dbReference>
<reference evidence="4" key="1">
    <citation type="submission" date="2022-06" db="EMBL/GenBank/DDBJ databases">
        <title>Rothia sp. isolated from sandalwood seedling.</title>
        <authorList>
            <person name="Tuikhar N."/>
            <person name="Kirdat K."/>
            <person name="Thorat V."/>
            <person name="Swetha P."/>
            <person name="Padma S."/>
            <person name="Sundararaj R."/>
            <person name="Yadav A."/>
        </authorList>
    </citation>
    <scope>NUCLEOTIDE SEQUENCE</scope>
    <source>
        <strain evidence="4">AR01</strain>
    </source>
</reference>
<dbReference type="InterPro" id="IPR001242">
    <property type="entry name" value="Condensation_dom"/>
</dbReference>
<feature type="domain" description="Condensation" evidence="3">
    <location>
        <begin position="215"/>
        <end position="360"/>
    </location>
</feature>
<dbReference type="GO" id="GO:0044550">
    <property type="term" value="P:secondary metabolite biosynthetic process"/>
    <property type="evidence" value="ECO:0007669"/>
    <property type="project" value="TreeGrafter"/>
</dbReference>
<dbReference type="Gene3D" id="3.30.300.30">
    <property type="match status" value="1"/>
</dbReference>
<evidence type="ECO:0000259" key="3">
    <source>
        <dbReference type="Pfam" id="PF00668"/>
    </source>
</evidence>
<feature type="domain" description="Condensation" evidence="3">
    <location>
        <begin position="17"/>
        <end position="177"/>
    </location>
</feature>
<gene>
    <name evidence="4" type="ORF">NBM05_11640</name>
</gene>
<dbReference type="AlphaFoldDB" id="A0A9X2KI85"/>
<protein>
    <submittedName>
        <fullName evidence="4">Amino acid adenylation domain-containing protein</fullName>
    </submittedName>
</protein>
<feature type="domain" description="AMP-dependent synthetase/ligase" evidence="2">
    <location>
        <begin position="485"/>
        <end position="840"/>
    </location>
</feature>
<dbReference type="Pfam" id="PF00501">
    <property type="entry name" value="AMP-binding"/>
    <property type="match status" value="1"/>
</dbReference>
<proteinExistence type="predicted"/>
<keyword evidence="5" id="KW-1185">Reference proteome</keyword>
<dbReference type="Pfam" id="PF00668">
    <property type="entry name" value="Condensation"/>
    <property type="match status" value="2"/>
</dbReference>
<dbReference type="Gene3D" id="3.40.50.980">
    <property type="match status" value="2"/>
</dbReference>
<dbReference type="InterPro" id="IPR000873">
    <property type="entry name" value="AMP-dep_synth/lig_dom"/>
</dbReference>
<dbReference type="Proteomes" id="UP001139502">
    <property type="component" value="Unassembled WGS sequence"/>
</dbReference>
<dbReference type="GO" id="GO:0003824">
    <property type="term" value="F:catalytic activity"/>
    <property type="evidence" value="ECO:0007669"/>
    <property type="project" value="InterPro"/>
</dbReference>
<dbReference type="PANTHER" id="PTHR45527">
    <property type="entry name" value="NONRIBOSOMAL PEPTIDE SYNTHETASE"/>
    <property type="match status" value="1"/>
</dbReference>
<accession>A0A9X2KI85</accession>
<dbReference type="PANTHER" id="PTHR45527:SF1">
    <property type="entry name" value="FATTY ACID SYNTHASE"/>
    <property type="match status" value="1"/>
</dbReference>
<comment type="caution">
    <text evidence="4">The sequence shown here is derived from an EMBL/GenBank/DDBJ whole genome shotgun (WGS) entry which is preliminary data.</text>
</comment>
<dbReference type="SUPFAM" id="SSF52777">
    <property type="entry name" value="CoA-dependent acyltransferases"/>
    <property type="match status" value="2"/>
</dbReference>
<evidence type="ECO:0000313" key="4">
    <source>
        <dbReference type="EMBL" id="MCP3426637.1"/>
    </source>
</evidence>
<dbReference type="FunFam" id="3.40.50.980:FF:000001">
    <property type="entry name" value="Non-ribosomal peptide synthetase"/>
    <property type="match status" value="1"/>
</dbReference>
<organism evidence="4 5">
    <name type="scientific">Rothia santali</name>
    <dbReference type="NCBI Taxonomy" id="2949643"/>
    <lineage>
        <taxon>Bacteria</taxon>
        <taxon>Bacillati</taxon>
        <taxon>Actinomycetota</taxon>
        <taxon>Actinomycetes</taxon>
        <taxon>Micrococcales</taxon>
        <taxon>Micrococcaceae</taxon>
        <taxon>Rothia</taxon>
    </lineage>
</organism>
<evidence type="ECO:0000256" key="1">
    <source>
        <dbReference type="SAM" id="MobiDB-lite"/>
    </source>
</evidence>
<dbReference type="GO" id="GO:0005829">
    <property type="term" value="C:cytosol"/>
    <property type="evidence" value="ECO:0007669"/>
    <property type="project" value="TreeGrafter"/>
</dbReference>
<dbReference type="InterPro" id="IPR020845">
    <property type="entry name" value="AMP-binding_CS"/>
</dbReference>
<dbReference type="InterPro" id="IPR045851">
    <property type="entry name" value="AMP-bd_C_sf"/>
</dbReference>
<dbReference type="SUPFAM" id="SSF56801">
    <property type="entry name" value="Acetyl-CoA synthetase-like"/>
    <property type="match status" value="1"/>
</dbReference>
<dbReference type="GO" id="GO:0031177">
    <property type="term" value="F:phosphopantetheine binding"/>
    <property type="evidence" value="ECO:0007669"/>
    <property type="project" value="TreeGrafter"/>
</dbReference>
<dbReference type="EMBL" id="JANAFB010000031">
    <property type="protein sequence ID" value="MCP3426637.1"/>
    <property type="molecule type" value="Genomic_DNA"/>
</dbReference>
<dbReference type="PROSITE" id="PS00455">
    <property type="entry name" value="AMP_BINDING"/>
    <property type="match status" value="1"/>
</dbReference>
<dbReference type="Gene3D" id="2.30.38.10">
    <property type="entry name" value="Luciferase, Domain 3"/>
    <property type="match status" value="1"/>
</dbReference>
<dbReference type="Gene3D" id="3.30.559.30">
    <property type="entry name" value="Nonribosomal peptide synthetase, condensation domain"/>
    <property type="match status" value="1"/>
</dbReference>
<dbReference type="NCBIfam" id="TIGR01733">
    <property type="entry name" value="AA-adenyl-dom"/>
    <property type="match status" value="1"/>
</dbReference>
<evidence type="ECO:0000259" key="2">
    <source>
        <dbReference type="Pfam" id="PF00501"/>
    </source>
</evidence>
<dbReference type="InterPro" id="IPR023213">
    <property type="entry name" value="CAT-like_dom_sf"/>
</dbReference>
<dbReference type="GO" id="GO:0008610">
    <property type="term" value="P:lipid biosynthetic process"/>
    <property type="evidence" value="ECO:0007669"/>
    <property type="project" value="UniProtKB-ARBA"/>
</dbReference>
<sequence>MPETRRDVVPSASPERLELTPAQRGIWYAQRLDAENPTYQIGQYLELDGPVDPGLLGIATTKMVRDIDSLSARFAEDHDGPYGLVHRPEPSADLLEVVDLRDEVDQSAARERALSRMDRELATPRDIEGEGLFGAVLFRLAGDRSLFFLRVHHVMLDGYSAVIALRYLAGVYSELHRRAPRGMLLRPLAGLVSRVADRLDPPFPGQEELLGALAGYDASEQSAQDRRFWEAELSDETVVDGLEGLPGGAAREVVRYARPFGAEQAALLRERGRDVAKVLVGGIGLYLSKITGQERVSLGLPVTARRGKVAKTAPSMLSNILPLRLEVAPGADVAQVVRDAGATLRDVVRHQRFRVQDLPGAPQHAGPSVNLLPVIDDLRLGRARGTVRILSTGPVHDLSFVVSGLDSDAAEPTLQLEGDAALHTRESLAEHADRLLDLLDRVLAADAEASVGSLSVTRPAEVEPLLAQGAGPHRPLEPETVLQSFAAAAAERAEATAVVAADGTLTFAELHEDSSRLAHHLRGRGVGPGERVAVRIGRSANLPLLVLAVLKAGGAYVPLDPEYPADRVAGMLEDAAPRLLLTDCEQAGRDRAAGASWEVPTLAVDADTEQAWRRCPADPEGLAAASGDDAAYVVFTSGSTGRPKGVSVDRLALRNLFQHHREELFDPAAERLGRPLRVAHTAGLSFDAAWDPLLWLFAGHELHVIADDVRRDPQRLAEELADRRIDSIETTPSFAEALLGTGLFERPGHPGVVAVGGEAVDAELWRRLAALEDVHAVNLYGPTETTVDSLIARIEAGSEPHIGDSVRNSRHYVLDSGLNPVPDRAVGELYLAGTNVAQGYVGQAGKSSSSFIADPFAADGSRMYRTGDVVRRRPDGSLRFLSRLDDQVKIRGYRVELGEVEAALSRQDGVGRAAAEVRGSGPAARLIGYVTAGGGAHRRRRLGARGPAPGAARLHGAGLRGGARGVPDDRQRQAGPPRAALPGARRRGRRLPAPPHRGAAPGGRGLRRGA</sequence>
<feature type="compositionally biased region" description="Low complexity" evidence="1">
    <location>
        <begin position="944"/>
        <end position="957"/>
    </location>
</feature>
<dbReference type="GO" id="GO:0043041">
    <property type="term" value="P:amino acid activation for nonribosomal peptide biosynthetic process"/>
    <property type="evidence" value="ECO:0007669"/>
    <property type="project" value="TreeGrafter"/>
</dbReference>
<feature type="compositionally biased region" description="Low complexity" evidence="1">
    <location>
        <begin position="973"/>
        <end position="983"/>
    </location>
</feature>
<dbReference type="RefSeq" id="WP_254167575.1">
    <property type="nucleotide sequence ID" value="NZ_JANAFB010000031.1"/>
</dbReference>
<evidence type="ECO:0000313" key="5">
    <source>
        <dbReference type="Proteomes" id="UP001139502"/>
    </source>
</evidence>
<feature type="region of interest" description="Disordered" evidence="1">
    <location>
        <begin position="936"/>
        <end position="1010"/>
    </location>
</feature>
<dbReference type="InterPro" id="IPR010071">
    <property type="entry name" value="AA_adenyl_dom"/>
</dbReference>
<dbReference type="CDD" id="cd05930">
    <property type="entry name" value="A_NRPS"/>
    <property type="match status" value="1"/>
</dbReference>
<name>A0A9X2KI85_9MICC</name>